<feature type="compositionally biased region" description="Gly residues" evidence="1">
    <location>
        <begin position="362"/>
        <end position="371"/>
    </location>
</feature>
<feature type="compositionally biased region" description="Basic and acidic residues" evidence="1">
    <location>
        <begin position="1"/>
        <end position="17"/>
    </location>
</feature>
<sequence length="386" mass="38201">GAREREGPAVEGRDRPVPGEVGGPGAGRRPAAPQRDPADEEGGGRAAGPEARRGGSGRLRGAEQGERRCVPRPVARGGVARVAGRDGTGVPEHRPQAYRAAAWGGTAGAAGRCGDPGPVRGTARGGLRGEVGATDPHRPARGAGAGGDLAPDPEEPGGRSVAAAPGAAGSSGVDGRGGDPVLGGDRRRRRTPALAGHVGHGDADRRGPGARVGGCRPGERGGHGAPDADPDARRGVGGRRLGEDGERAAIRPDRRGDGGRAAPPPSASGRAAAACRGRVARSGDRLRPRRRPSARPNDRGESLRAGGLCGGGRAPDAARIAAHDGDAAARGVGAPEDRAGAARAQVDPGDDGPVLARPADDAGGGGDGDGGTARRRGAATARPRRV</sequence>
<feature type="compositionally biased region" description="Gly residues" evidence="1">
    <location>
        <begin position="172"/>
        <end position="181"/>
    </location>
</feature>
<feature type="region of interest" description="Disordered" evidence="1">
    <location>
        <begin position="1"/>
        <end position="386"/>
    </location>
</feature>
<name>A0A6J4VNX7_9BACT</name>
<reference evidence="2" key="1">
    <citation type="submission" date="2020-02" db="EMBL/GenBank/DDBJ databases">
        <authorList>
            <person name="Meier V. D."/>
        </authorList>
    </citation>
    <scope>NUCLEOTIDE SEQUENCE</scope>
    <source>
        <strain evidence="2">AVDCRST_MAG19</strain>
    </source>
</reference>
<feature type="non-terminal residue" evidence="2">
    <location>
        <position position="386"/>
    </location>
</feature>
<accession>A0A6J4VNX7</accession>
<feature type="compositionally biased region" description="Basic residues" evidence="1">
    <location>
        <begin position="373"/>
        <end position="386"/>
    </location>
</feature>
<feature type="compositionally biased region" description="Basic and acidic residues" evidence="1">
    <location>
        <begin position="230"/>
        <end position="258"/>
    </location>
</feature>
<organism evidence="2">
    <name type="scientific">uncultured Thermomicrobiales bacterium</name>
    <dbReference type="NCBI Taxonomy" id="1645740"/>
    <lineage>
        <taxon>Bacteria</taxon>
        <taxon>Pseudomonadati</taxon>
        <taxon>Thermomicrobiota</taxon>
        <taxon>Thermomicrobia</taxon>
        <taxon>Thermomicrobiales</taxon>
        <taxon>environmental samples</taxon>
    </lineage>
</organism>
<feature type="non-terminal residue" evidence="2">
    <location>
        <position position="1"/>
    </location>
</feature>
<feature type="compositionally biased region" description="Low complexity" evidence="1">
    <location>
        <begin position="267"/>
        <end position="277"/>
    </location>
</feature>
<feature type="compositionally biased region" description="Low complexity" evidence="1">
    <location>
        <begin position="71"/>
        <end position="82"/>
    </location>
</feature>
<dbReference type="AlphaFoldDB" id="A0A6J4VNX7"/>
<feature type="compositionally biased region" description="Basic and acidic residues" evidence="1">
    <location>
        <begin position="60"/>
        <end position="69"/>
    </location>
</feature>
<feature type="compositionally biased region" description="Low complexity" evidence="1">
    <location>
        <begin position="158"/>
        <end position="171"/>
    </location>
</feature>
<evidence type="ECO:0000313" key="2">
    <source>
        <dbReference type="EMBL" id="CAA9581508.1"/>
    </source>
</evidence>
<proteinExistence type="predicted"/>
<evidence type="ECO:0000256" key="1">
    <source>
        <dbReference type="SAM" id="MobiDB-lite"/>
    </source>
</evidence>
<gene>
    <name evidence="2" type="ORF">AVDCRST_MAG19-4001</name>
</gene>
<feature type="compositionally biased region" description="Low complexity" evidence="1">
    <location>
        <begin position="97"/>
        <end position="113"/>
    </location>
</feature>
<dbReference type="EMBL" id="CADCWL010000224">
    <property type="protein sequence ID" value="CAA9581508.1"/>
    <property type="molecule type" value="Genomic_DNA"/>
</dbReference>
<protein>
    <submittedName>
        <fullName evidence="2">Phage integrase, site-specific tyrosine recombinase</fullName>
    </submittedName>
</protein>